<feature type="transmembrane region" description="Helical" evidence="1">
    <location>
        <begin position="12"/>
        <end position="29"/>
    </location>
</feature>
<evidence type="ECO:0000313" key="2">
    <source>
        <dbReference type="EMBL" id="OQS02898.1"/>
    </source>
</evidence>
<protein>
    <submittedName>
        <fullName evidence="2">Uncharacterized protein</fullName>
    </submittedName>
</protein>
<evidence type="ECO:0000313" key="3">
    <source>
        <dbReference type="Proteomes" id="UP000243217"/>
    </source>
</evidence>
<reference evidence="2 3" key="1">
    <citation type="journal article" date="2014" name="Genome Biol. Evol.">
        <title>The secreted proteins of Achlya hypogyna and Thraustotheca clavata identify the ancestral oomycete secretome and reveal gene acquisitions by horizontal gene transfer.</title>
        <authorList>
            <person name="Misner I."/>
            <person name="Blouin N."/>
            <person name="Leonard G."/>
            <person name="Richards T.A."/>
            <person name="Lane C.E."/>
        </authorList>
    </citation>
    <scope>NUCLEOTIDE SEQUENCE [LARGE SCALE GENOMIC DNA]</scope>
    <source>
        <strain evidence="2 3">ATCC 34112</strain>
    </source>
</reference>
<sequence length="68" mass="8062">MIDKRFFQPVKVFSIALCSAITVKLVLFTEYRSPMGLPQQEHCFTQIQKYTQDQLDKFFKVDELDKTK</sequence>
<organism evidence="2 3">
    <name type="scientific">Thraustotheca clavata</name>
    <dbReference type="NCBI Taxonomy" id="74557"/>
    <lineage>
        <taxon>Eukaryota</taxon>
        <taxon>Sar</taxon>
        <taxon>Stramenopiles</taxon>
        <taxon>Oomycota</taxon>
        <taxon>Saprolegniomycetes</taxon>
        <taxon>Saprolegniales</taxon>
        <taxon>Achlyaceae</taxon>
        <taxon>Thraustotheca</taxon>
    </lineage>
</organism>
<dbReference type="OrthoDB" id="59387at2759"/>
<keyword evidence="3" id="KW-1185">Reference proteome</keyword>
<keyword evidence="1" id="KW-1133">Transmembrane helix</keyword>
<dbReference type="EMBL" id="JNBS01001059">
    <property type="protein sequence ID" value="OQS02898.1"/>
    <property type="molecule type" value="Genomic_DNA"/>
</dbReference>
<name>A0A1V9ZY11_9STRA</name>
<keyword evidence="1" id="KW-0472">Membrane</keyword>
<gene>
    <name evidence="2" type="ORF">THRCLA_21290</name>
</gene>
<dbReference type="AlphaFoldDB" id="A0A1V9ZY11"/>
<comment type="caution">
    <text evidence="2">The sequence shown here is derived from an EMBL/GenBank/DDBJ whole genome shotgun (WGS) entry which is preliminary data.</text>
</comment>
<evidence type="ECO:0000256" key="1">
    <source>
        <dbReference type="SAM" id="Phobius"/>
    </source>
</evidence>
<accession>A0A1V9ZY11</accession>
<dbReference type="Proteomes" id="UP000243217">
    <property type="component" value="Unassembled WGS sequence"/>
</dbReference>
<proteinExistence type="predicted"/>
<keyword evidence="1" id="KW-0812">Transmembrane</keyword>